<dbReference type="GeneID" id="102803497"/>
<dbReference type="SUPFAM" id="SSF57667">
    <property type="entry name" value="beta-beta-alpha zinc fingers"/>
    <property type="match status" value="2"/>
</dbReference>
<accession>A0ABM0MC77</accession>
<keyword evidence="2" id="KW-0677">Repeat</keyword>
<dbReference type="SMART" id="SM00355">
    <property type="entry name" value="ZnF_C2H2"/>
    <property type="match status" value="8"/>
</dbReference>
<evidence type="ECO:0000256" key="6">
    <source>
        <dbReference type="SAM" id="MobiDB-lite"/>
    </source>
</evidence>
<keyword evidence="1" id="KW-0479">Metal-binding</keyword>
<keyword evidence="3 5" id="KW-0863">Zinc-finger</keyword>
<keyword evidence="8" id="KW-1185">Reference proteome</keyword>
<feature type="compositionally biased region" description="Basic and acidic residues" evidence="6">
    <location>
        <begin position="422"/>
        <end position="441"/>
    </location>
</feature>
<evidence type="ECO:0000256" key="5">
    <source>
        <dbReference type="PROSITE-ProRule" id="PRU00042"/>
    </source>
</evidence>
<organism evidence="8 9">
    <name type="scientific">Saccoglossus kowalevskii</name>
    <name type="common">Acorn worm</name>
    <dbReference type="NCBI Taxonomy" id="10224"/>
    <lineage>
        <taxon>Eukaryota</taxon>
        <taxon>Metazoa</taxon>
        <taxon>Hemichordata</taxon>
        <taxon>Enteropneusta</taxon>
        <taxon>Harrimaniidae</taxon>
        <taxon>Saccoglossus</taxon>
    </lineage>
</organism>
<reference evidence="9" key="1">
    <citation type="submission" date="2025-08" db="UniProtKB">
        <authorList>
            <consortium name="RefSeq"/>
        </authorList>
    </citation>
    <scope>IDENTIFICATION</scope>
    <source>
        <tissue evidence="9">Testes</tissue>
    </source>
</reference>
<feature type="domain" description="C2H2-type" evidence="7">
    <location>
        <begin position="324"/>
        <end position="351"/>
    </location>
</feature>
<dbReference type="RefSeq" id="XP_006817618.1">
    <property type="nucleotide sequence ID" value="XM_006817555.1"/>
</dbReference>
<keyword evidence="4" id="KW-0862">Zinc</keyword>
<evidence type="ECO:0000313" key="9">
    <source>
        <dbReference type="RefSeq" id="XP_006817618.1"/>
    </source>
</evidence>
<evidence type="ECO:0000259" key="7">
    <source>
        <dbReference type="PROSITE" id="PS50157"/>
    </source>
</evidence>
<evidence type="ECO:0000256" key="4">
    <source>
        <dbReference type="ARBA" id="ARBA00022833"/>
    </source>
</evidence>
<feature type="region of interest" description="Disordered" evidence="6">
    <location>
        <begin position="157"/>
        <end position="176"/>
    </location>
</feature>
<feature type="compositionally biased region" description="Polar residues" evidence="6">
    <location>
        <begin position="537"/>
        <end position="546"/>
    </location>
</feature>
<feature type="domain" description="C2H2-type" evidence="7">
    <location>
        <begin position="623"/>
        <end position="646"/>
    </location>
</feature>
<dbReference type="InterPro" id="IPR036236">
    <property type="entry name" value="Znf_C2H2_sf"/>
</dbReference>
<dbReference type="Pfam" id="PF00096">
    <property type="entry name" value="zf-C2H2"/>
    <property type="match status" value="1"/>
</dbReference>
<feature type="domain" description="C2H2-type" evidence="7">
    <location>
        <begin position="202"/>
        <end position="230"/>
    </location>
</feature>
<dbReference type="InterPro" id="IPR013087">
    <property type="entry name" value="Znf_C2H2_type"/>
</dbReference>
<feature type="domain" description="C2H2-type" evidence="7">
    <location>
        <begin position="12"/>
        <end position="40"/>
    </location>
</feature>
<protein>
    <submittedName>
        <fullName evidence="9">Zinc finger protein 569-like</fullName>
    </submittedName>
</protein>
<dbReference type="PANTHER" id="PTHR24379:SF121">
    <property type="entry name" value="C2H2-TYPE DOMAIN-CONTAINING PROTEIN"/>
    <property type="match status" value="1"/>
</dbReference>
<dbReference type="PANTHER" id="PTHR24379">
    <property type="entry name" value="KRAB AND ZINC FINGER DOMAIN-CONTAINING"/>
    <property type="match status" value="1"/>
</dbReference>
<evidence type="ECO:0000256" key="1">
    <source>
        <dbReference type="ARBA" id="ARBA00022723"/>
    </source>
</evidence>
<name>A0ABM0MC77_SACKO</name>
<evidence type="ECO:0000313" key="8">
    <source>
        <dbReference type="Proteomes" id="UP000694865"/>
    </source>
</evidence>
<sequence length="646" mass="74161">MSSMDAKKDGLFSCDQCDVTYSTRHKVQLHKWLTHCEREEDEPDKYNCYQCHSIFLDQLSLHSHHCVNDKTQNEGHDEYKVSNQGQSQFNETVGTNYEEDNMKQKQNDLNNNSKHALNTSVTSLKSECTYDDNDFSNSESASKLKISPHLLKTKTTDALKFTPGRNPSPAYGKREPSDISSVVLAPRVHTRGRTGEVHERTLTCSHCDRKFFNKCNLVRHINAKHSNSSINFPHKQQQFPCKFCTKVLLSKNGLVLHNKFKHPEICRAIIKRGSTADKQSIVKRCMKKKEWNKHEIKCVDTSRIRRKHSTCKQTNRKLPPGKAISCDRCPRTFASMRHLGIHMRSHATKKWFQCDKCIRKYCNPGSYIKHLKDGHIGEASLCKSKEISKARMQPKTDGESYMYKKKDASKHVNGNGKATQIFDKKRHDSSEIRRSPKDRKMSKSSFSRDNNSKLQKKMIKCKFCYQTFSGRGALYRHKLNSHRGDTEDPSIASSSYTSNDQEYSLKNIKGTKMLKPPKQKFKCESTNQPSRIYKASLKTSTQSPIRSQPLKDSREASSSIKTKLRNAVLPVVKVTPVVPLKSNDDETSLESGDVFKCGHCAKVFQSRWSLCCHMQIMHIERKYKCGKCDFASMYPSNLNEHNKIKH</sequence>
<feature type="region of interest" description="Disordered" evidence="6">
    <location>
        <begin position="408"/>
        <end position="452"/>
    </location>
</feature>
<dbReference type="Gene3D" id="3.30.160.60">
    <property type="entry name" value="Classic Zinc Finger"/>
    <property type="match status" value="3"/>
</dbReference>
<evidence type="ECO:0000256" key="2">
    <source>
        <dbReference type="ARBA" id="ARBA00022737"/>
    </source>
</evidence>
<feature type="region of interest" description="Disordered" evidence="6">
    <location>
        <begin position="537"/>
        <end position="557"/>
    </location>
</feature>
<dbReference type="PROSITE" id="PS00028">
    <property type="entry name" value="ZINC_FINGER_C2H2_1"/>
    <property type="match status" value="7"/>
</dbReference>
<gene>
    <name evidence="9" type="primary">LOC102803497</name>
</gene>
<dbReference type="PROSITE" id="PS50157">
    <property type="entry name" value="ZINC_FINGER_C2H2_2"/>
    <property type="match status" value="7"/>
</dbReference>
<dbReference type="Proteomes" id="UP000694865">
    <property type="component" value="Unplaced"/>
</dbReference>
<feature type="domain" description="C2H2-type" evidence="7">
    <location>
        <begin position="459"/>
        <end position="487"/>
    </location>
</feature>
<feature type="domain" description="C2H2-type" evidence="7">
    <location>
        <begin position="595"/>
        <end position="623"/>
    </location>
</feature>
<feature type="domain" description="C2H2-type" evidence="7">
    <location>
        <begin position="352"/>
        <end position="380"/>
    </location>
</feature>
<feature type="region of interest" description="Disordered" evidence="6">
    <location>
        <begin position="480"/>
        <end position="499"/>
    </location>
</feature>
<evidence type="ECO:0000256" key="3">
    <source>
        <dbReference type="ARBA" id="ARBA00022771"/>
    </source>
</evidence>
<feature type="compositionally biased region" description="Polar residues" evidence="6">
    <location>
        <begin position="443"/>
        <end position="452"/>
    </location>
</feature>
<proteinExistence type="predicted"/>